<dbReference type="Pfam" id="PF03597">
    <property type="entry name" value="FixS"/>
    <property type="match status" value="1"/>
</dbReference>
<protein>
    <submittedName>
        <fullName evidence="1">Cbb3-type cytochrome oxidase assembly protein CcoS</fullName>
    </submittedName>
</protein>
<accession>A0A223CZU2</accession>
<dbReference type="Proteomes" id="UP000214688">
    <property type="component" value="Chromosome"/>
</dbReference>
<gene>
    <name evidence="1" type="primary">ccoS</name>
    <name evidence="1" type="ORF">CIG75_07635</name>
</gene>
<organism evidence="1 2">
    <name type="scientific">Tumebacillus algifaecis</name>
    <dbReference type="NCBI Taxonomy" id="1214604"/>
    <lineage>
        <taxon>Bacteria</taxon>
        <taxon>Bacillati</taxon>
        <taxon>Bacillota</taxon>
        <taxon>Bacilli</taxon>
        <taxon>Bacillales</taxon>
        <taxon>Alicyclobacillaceae</taxon>
        <taxon>Tumebacillus</taxon>
    </lineage>
</organism>
<dbReference type="RefSeq" id="WP_094236112.1">
    <property type="nucleotide sequence ID" value="NZ_CP022657.1"/>
</dbReference>
<dbReference type="AlphaFoldDB" id="A0A223CZU2"/>
<dbReference type="EMBL" id="CP022657">
    <property type="protein sequence ID" value="ASS74862.1"/>
    <property type="molecule type" value="Genomic_DNA"/>
</dbReference>
<proteinExistence type="predicted"/>
<reference evidence="1 2" key="1">
    <citation type="journal article" date="2015" name="Int. J. Syst. Evol. Microbiol.">
        <title>Tumebacillus algifaecis sp. nov., isolated from decomposing algal scum.</title>
        <authorList>
            <person name="Wu Y.F."/>
            <person name="Zhang B."/>
            <person name="Xing P."/>
            <person name="Wu Q.L."/>
            <person name="Liu S.J."/>
        </authorList>
    </citation>
    <scope>NUCLEOTIDE SEQUENCE [LARGE SCALE GENOMIC DNA]</scope>
    <source>
        <strain evidence="1 2">THMBR28</strain>
    </source>
</reference>
<dbReference type="OrthoDB" id="9802763at2"/>
<sequence>MNSAAWLLTAVCLSMTGGAGLLIWWSYRDGQFDDVEGIKYRMLQEDVVQDEY</sequence>
<dbReference type="NCBIfam" id="TIGR00847">
    <property type="entry name" value="ccoS"/>
    <property type="match status" value="1"/>
</dbReference>
<evidence type="ECO:0000313" key="1">
    <source>
        <dbReference type="EMBL" id="ASS74862.1"/>
    </source>
</evidence>
<name>A0A223CZU2_9BACL</name>
<keyword evidence="2" id="KW-1185">Reference proteome</keyword>
<evidence type="ECO:0000313" key="2">
    <source>
        <dbReference type="Proteomes" id="UP000214688"/>
    </source>
</evidence>
<dbReference type="InterPro" id="IPR004714">
    <property type="entry name" value="Cyt_oxidase_maturation_cbb3"/>
</dbReference>
<dbReference type="KEGG" id="tab:CIG75_07635"/>